<accession>A0A0E9PYZ6</accession>
<reference evidence="1" key="2">
    <citation type="journal article" date="2015" name="Fish Shellfish Immunol.">
        <title>Early steps in the European eel (Anguilla anguilla)-Vibrio vulnificus interaction in the gills: Role of the RtxA13 toxin.</title>
        <authorList>
            <person name="Callol A."/>
            <person name="Pajuelo D."/>
            <person name="Ebbesson L."/>
            <person name="Teles M."/>
            <person name="MacKenzie S."/>
            <person name="Amaro C."/>
        </authorList>
    </citation>
    <scope>NUCLEOTIDE SEQUENCE</scope>
</reference>
<reference evidence="1" key="1">
    <citation type="submission" date="2014-11" db="EMBL/GenBank/DDBJ databases">
        <authorList>
            <person name="Amaro Gonzalez C."/>
        </authorList>
    </citation>
    <scope>NUCLEOTIDE SEQUENCE</scope>
</reference>
<organism evidence="1">
    <name type="scientific">Anguilla anguilla</name>
    <name type="common">European freshwater eel</name>
    <name type="synonym">Muraena anguilla</name>
    <dbReference type="NCBI Taxonomy" id="7936"/>
    <lineage>
        <taxon>Eukaryota</taxon>
        <taxon>Metazoa</taxon>
        <taxon>Chordata</taxon>
        <taxon>Craniata</taxon>
        <taxon>Vertebrata</taxon>
        <taxon>Euteleostomi</taxon>
        <taxon>Actinopterygii</taxon>
        <taxon>Neopterygii</taxon>
        <taxon>Teleostei</taxon>
        <taxon>Anguilliformes</taxon>
        <taxon>Anguillidae</taxon>
        <taxon>Anguilla</taxon>
    </lineage>
</organism>
<proteinExistence type="predicted"/>
<evidence type="ECO:0000313" key="1">
    <source>
        <dbReference type="EMBL" id="JAH09280.1"/>
    </source>
</evidence>
<sequence>MCAYLLLSLSECKTVPSATSQTGERAF</sequence>
<dbReference type="EMBL" id="GBXM01099297">
    <property type="protein sequence ID" value="JAH09280.1"/>
    <property type="molecule type" value="Transcribed_RNA"/>
</dbReference>
<protein>
    <submittedName>
        <fullName evidence="1">Uncharacterized protein</fullName>
    </submittedName>
</protein>
<name>A0A0E9PYZ6_ANGAN</name>
<dbReference type="AlphaFoldDB" id="A0A0E9PYZ6"/>